<evidence type="ECO:0000313" key="2">
    <source>
        <dbReference type="Proteomes" id="UP000708208"/>
    </source>
</evidence>
<organism evidence="1 2">
    <name type="scientific">Allacma fusca</name>
    <dbReference type="NCBI Taxonomy" id="39272"/>
    <lineage>
        <taxon>Eukaryota</taxon>
        <taxon>Metazoa</taxon>
        <taxon>Ecdysozoa</taxon>
        <taxon>Arthropoda</taxon>
        <taxon>Hexapoda</taxon>
        <taxon>Collembola</taxon>
        <taxon>Symphypleona</taxon>
        <taxon>Sminthuridae</taxon>
        <taxon>Allacma</taxon>
    </lineage>
</organism>
<sequence>MKTMILSESAINNYSLPQTTPSSRNYCRVIQLRLVANKTEKDTEFPISHHHYLHTQRTMTCLMQIDY</sequence>
<gene>
    <name evidence="1" type="ORF">AFUS01_LOCUS35641</name>
</gene>
<dbReference type="EMBL" id="CAJVCH010536650">
    <property type="protein sequence ID" value="CAG7825537.1"/>
    <property type="molecule type" value="Genomic_DNA"/>
</dbReference>
<accession>A0A8J2PE22</accession>
<dbReference type="AlphaFoldDB" id="A0A8J2PE22"/>
<dbReference type="Proteomes" id="UP000708208">
    <property type="component" value="Unassembled WGS sequence"/>
</dbReference>
<protein>
    <submittedName>
        <fullName evidence="1">Uncharacterized protein</fullName>
    </submittedName>
</protein>
<proteinExistence type="predicted"/>
<keyword evidence="2" id="KW-1185">Reference proteome</keyword>
<evidence type="ECO:0000313" key="1">
    <source>
        <dbReference type="EMBL" id="CAG7825537.1"/>
    </source>
</evidence>
<comment type="caution">
    <text evidence="1">The sequence shown here is derived from an EMBL/GenBank/DDBJ whole genome shotgun (WGS) entry which is preliminary data.</text>
</comment>
<name>A0A8J2PE22_9HEXA</name>
<reference evidence="1" key="1">
    <citation type="submission" date="2021-06" db="EMBL/GenBank/DDBJ databases">
        <authorList>
            <person name="Hodson N. C."/>
            <person name="Mongue J. A."/>
            <person name="Jaron S. K."/>
        </authorList>
    </citation>
    <scope>NUCLEOTIDE SEQUENCE</scope>
</reference>